<proteinExistence type="predicted"/>
<keyword evidence="2" id="KW-1185">Reference proteome</keyword>
<protein>
    <submittedName>
        <fullName evidence="1">DNA-3-methyladenine glycosylase I</fullName>
        <ecNumber evidence="1">3.2.2.20</ecNumber>
    </submittedName>
</protein>
<dbReference type="InterPro" id="IPR011257">
    <property type="entry name" value="DNA_glycosylase"/>
</dbReference>
<dbReference type="RefSeq" id="WP_319954081.1">
    <property type="nucleotide sequence ID" value="NZ_JAXAVX010000004.1"/>
</dbReference>
<organism evidence="1 2">
    <name type="scientific">Patulibacter brassicae</name>
    <dbReference type="NCBI Taxonomy" id="1705717"/>
    <lineage>
        <taxon>Bacteria</taxon>
        <taxon>Bacillati</taxon>
        <taxon>Actinomycetota</taxon>
        <taxon>Thermoleophilia</taxon>
        <taxon>Solirubrobacterales</taxon>
        <taxon>Patulibacteraceae</taxon>
        <taxon>Patulibacter</taxon>
    </lineage>
</organism>
<dbReference type="PANTHER" id="PTHR30037:SF4">
    <property type="entry name" value="DNA-3-METHYLADENINE GLYCOSYLASE I"/>
    <property type="match status" value="1"/>
</dbReference>
<keyword evidence="1" id="KW-0326">Glycosidase</keyword>
<gene>
    <name evidence="1" type="ORF">SK069_10010</name>
</gene>
<dbReference type="NCBIfam" id="TIGR00624">
    <property type="entry name" value="tag"/>
    <property type="match status" value="1"/>
</dbReference>
<reference evidence="1 2" key="1">
    <citation type="submission" date="2023-11" db="EMBL/GenBank/DDBJ databases">
        <authorList>
            <person name="Xu M."/>
            <person name="Jiang T."/>
        </authorList>
    </citation>
    <scope>NUCLEOTIDE SEQUENCE [LARGE SCALE GENOMIC DNA]</scope>
    <source>
        <strain evidence="1 2">SD</strain>
    </source>
</reference>
<comment type="caution">
    <text evidence="1">The sequence shown here is derived from an EMBL/GenBank/DDBJ whole genome shotgun (WGS) entry which is preliminary data.</text>
</comment>
<dbReference type="Gene3D" id="1.10.340.30">
    <property type="entry name" value="Hypothetical protein, domain 2"/>
    <property type="match status" value="1"/>
</dbReference>
<keyword evidence="1" id="KW-0378">Hydrolase</keyword>
<sequence length="197" mass="21182">MADAPDVVVGDDGLARCRWGAAPELYRAYHDDDWGRPLHGERALFELLTLEAFQSGLAWITILRKREAFRAAFDGFDPERVAAYGDADVARLLADAGIVRNRAKVAAAIRNARATLALREDGGLDALLWSFADAAAAERAGRPATFADVPASTATSRAMARELRRRGFAFVGPTVAYALMQSAGIVDDHVAGCHRAA</sequence>
<dbReference type="Pfam" id="PF03352">
    <property type="entry name" value="Adenine_glyco"/>
    <property type="match status" value="1"/>
</dbReference>
<dbReference type="Proteomes" id="UP001277761">
    <property type="component" value="Unassembled WGS sequence"/>
</dbReference>
<dbReference type="PANTHER" id="PTHR30037">
    <property type="entry name" value="DNA-3-METHYLADENINE GLYCOSYLASE 1"/>
    <property type="match status" value="1"/>
</dbReference>
<name>A0ABU4VJB2_9ACTN</name>
<dbReference type="EMBL" id="JAXAVX010000004">
    <property type="protein sequence ID" value="MDX8151926.1"/>
    <property type="molecule type" value="Genomic_DNA"/>
</dbReference>
<dbReference type="GO" id="GO:0008725">
    <property type="term" value="F:DNA-3-methyladenine glycosylase activity"/>
    <property type="evidence" value="ECO:0007669"/>
    <property type="project" value="UniProtKB-EC"/>
</dbReference>
<evidence type="ECO:0000313" key="1">
    <source>
        <dbReference type="EMBL" id="MDX8151926.1"/>
    </source>
</evidence>
<dbReference type="InterPro" id="IPR004597">
    <property type="entry name" value="Tag"/>
</dbReference>
<dbReference type="EC" id="3.2.2.20" evidence="1"/>
<dbReference type="InterPro" id="IPR005019">
    <property type="entry name" value="Adenine_glyco"/>
</dbReference>
<evidence type="ECO:0000313" key="2">
    <source>
        <dbReference type="Proteomes" id="UP001277761"/>
    </source>
</evidence>
<dbReference type="SUPFAM" id="SSF48150">
    <property type="entry name" value="DNA-glycosylase"/>
    <property type="match status" value="1"/>
</dbReference>
<accession>A0ABU4VJB2</accession>
<dbReference type="InterPro" id="IPR052891">
    <property type="entry name" value="DNA-3mA_glycosylase"/>
</dbReference>